<protein>
    <recommendedName>
        <fullName evidence="3">Chaperone protein TorD</fullName>
    </recommendedName>
</protein>
<dbReference type="PANTHER" id="PTHR34227">
    <property type="entry name" value="CHAPERONE PROTEIN YCDY"/>
    <property type="match status" value="1"/>
</dbReference>
<keyword evidence="1 3" id="KW-0963">Cytoplasm</keyword>
<sequence>MSEMQQADNWHETRASLYWWLATLFTKELDKDEFKRYSSGEGRDFIQQLAADDELQTGALAMLSALSKLTVLQYPELELAADFSQIFLTDKKAGAPPYASVYRSESGLMMQQPHQDMVNLLQQQGLAVTKDFNEPADHIAIQLDYIGNVIMRDAEQVSPEQIDFIEQQLLSWVPEFATASHKVTNSGFYQGACDLLAQFIKADLADIKAPVASV</sequence>
<dbReference type="InterPro" id="IPR023069">
    <property type="entry name" value="Chaperone_TorD"/>
</dbReference>
<dbReference type="Gene3D" id="1.20.120.1820">
    <property type="match status" value="1"/>
</dbReference>
<dbReference type="NCBIfam" id="NF003442">
    <property type="entry name" value="PRK04976.1"/>
    <property type="match status" value="1"/>
</dbReference>
<evidence type="ECO:0000256" key="3">
    <source>
        <dbReference type="HAMAP-Rule" id="MF_01150"/>
    </source>
</evidence>
<accession>A0A418YIJ3</accession>
<organism evidence="4 5">
    <name type="scientific">Motilimonas pumila</name>
    <dbReference type="NCBI Taxonomy" id="2303987"/>
    <lineage>
        <taxon>Bacteria</taxon>
        <taxon>Pseudomonadati</taxon>
        <taxon>Pseudomonadota</taxon>
        <taxon>Gammaproteobacteria</taxon>
        <taxon>Alteromonadales</taxon>
        <taxon>Alteromonadales genera incertae sedis</taxon>
        <taxon>Motilimonas</taxon>
    </lineage>
</organism>
<dbReference type="RefSeq" id="WP_119909265.1">
    <property type="nucleotide sequence ID" value="NZ_QZCH01000002.1"/>
</dbReference>
<keyword evidence="2 3" id="KW-0143">Chaperone</keyword>
<evidence type="ECO:0000313" key="5">
    <source>
        <dbReference type="Proteomes" id="UP000283255"/>
    </source>
</evidence>
<dbReference type="Pfam" id="PF02613">
    <property type="entry name" value="Nitrate_red_del"/>
    <property type="match status" value="1"/>
</dbReference>
<name>A0A418YIJ3_9GAMM</name>
<comment type="subcellular location">
    <subcellularLocation>
        <location evidence="3">Cytoplasm</location>
    </subcellularLocation>
</comment>
<dbReference type="GO" id="GO:0051259">
    <property type="term" value="P:protein complex oligomerization"/>
    <property type="evidence" value="ECO:0007669"/>
    <property type="project" value="InterPro"/>
</dbReference>
<evidence type="ECO:0000313" key="4">
    <source>
        <dbReference type="EMBL" id="RJG50463.1"/>
    </source>
</evidence>
<reference evidence="4 5" key="1">
    <citation type="submission" date="2018-09" db="EMBL/GenBank/DDBJ databases">
        <authorList>
            <person name="Wang F."/>
        </authorList>
    </citation>
    <scope>NUCLEOTIDE SEQUENCE [LARGE SCALE GENOMIC DNA]</scope>
    <source>
        <strain evidence="4 5">PLHSC7-2</strain>
    </source>
</reference>
<gene>
    <name evidence="3 4" type="primary">torD</name>
    <name evidence="4" type="ORF">D1Z90_03000</name>
</gene>
<evidence type="ECO:0000256" key="2">
    <source>
        <dbReference type="ARBA" id="ARBA00023186"/>
    </source>
</evidence>
<proteinExistence type="inferred from homology"/>
<dbReference type="InterPro" id="IPR036411">
    <property type="entry name" value="TorD-like_sf"/>
</dbReference>
<dbReference type="InterPro" id="IPR050289">
    <property type="entry name" value="TorD/DmsD_chaperones"/>
</dbReference>
<dbReference type="HAMAP" id="MF_01150">
    <property type="entry name" value="TorD"/>
    <property type="match status" value="1"/>
</dbReference>
<keyword evidence="5" id="KW-1185">Reference proteome</keyword>
<comment type="similarity">
    <text evidence="3">Belongs to the TorD/DmsD family. TorD subfamily.</text>
</comment>
<reference evidence="4 5" key="2">
    <citation type="submission" date="2019-01" db="EMBL/GenBank/DDBJ databases">
        <title>Motilimonas pumilus sp. nov., isolated from the gut of sea cucumber (Apostichopus japonicus).</title>
        <authorList>
            <person name="Wang F.-Q."/>
            <person name="Ren L.-H."/>
            <person name="Lin Y.-W."/>
            <person name="Sun G.-H."/>
            <person name="Du Z.-J."/>
            <person name="Zhao J.-X."/>
            <person name="Liu X.-J."/>
            <person name="Liu L.-J."/>
        </authorList>
    </citation>
    <scope>NUCLEOTIDE SEQUENCE [LARGE SCALE GENOMIC DNA]</scope>
    <source>
        <strain evidence="4 5">PLHSC7-2</strain>
    </source>
</reference>
<dbReference type="InterPro" id="IPR036386">
    <property type="entry name" value="HscB_C_sf"/>
</dbReference>
<dbReference type="PANTHER" id="PTHR34227:SF11">
    <property type="entry name" value="CHAPERONE PROTEIN TORD"/>
    <property type="match status" value="1"/>
</dbReference>
<dbReference type="GO" id="GO:0006457">
    <property type="term" value="P:protein folding"/>
    <property type="evidence" value="ECO:0007669"/>
    <property type="project" value="UniProtKB-UniRule"/>
</dbReference>
<comment type="function">
    <text evidence="3">Involved in the biogenesis of TorA. Acts on TorA before the insertion of the molybdenum cofactor and, as a result, probably favors a conformation of the apoenzyme that is competent for acquiring the cofactor.</text>
</comment>
<dbReference type="InterPro" id="IPR020945">
    <property type="entry name" value="DMSO/NO3_reduct_chaperone"/>
</dbReference>
<dbReference type="Gene3D" id="1.20.1280.20">
    <property type="entry name" value="HscB, C-terminal domain"/>
    <property type="match status" value="1"/>
</dbReference>
<dbReference type="AlphaFoldDB" id="A0A418YIJ3"/>
<dbReference type="OrthoDB" id="7849731at2"/>
<dbReference type="GO" id="GO:0005737">
    <property type="term" value="C:cytoplasm"/>
    <property type="evidence" value="ECO:0007669"/>
    <property type="project" value="UniProtKB-SubCell"/>
</dbReference>
<dbReference type="Proteomes" id="UP000283255">
    <property type="component" value="Unassembled WGS sequence"/>
</dbReference>
<comment type="caution">
    <text evidence="4">The sequence shown here is derived from an EMBL/GenBank/DDBJ whole genome shotgun (WGS) entry which is preliminary data.</text>
</comment>
<dbReference type="SUPFAM" id="SSF89155">
    <property type="entry name" value="TorD-like"/>
    <property type="match status" value="1"/>
</dbReference>
<dbReference type="EMBL" id="QZCH01000002">
    <property type="protein sequence ID" value="RJG50463.1"/>
    <property type="molecule type" value="Genomic_DNA"/>
</dbReference>
<evidence type="ECO:0000256" key="1">
    <source>
        <dbReference type="ARBA" id="ARBA00022490"/>
    </source>
</evidence>